<feature type="transmembrane region" description="Helical" evidence="1">
    <location>
        <begin position="7"/>
        <end position="31"/>
    </location>
</feature>
<name>A0A5D4S0Y2_9BACI</name>
<evidence type="ECO:0000313" key="3">
    <source>
        <dbReference type="EMBL" id="TYS55512.1"/>
    </source>
</evidence>
<dbReference type="Proteomes" id="UP000323732">
    <property type="component" value="Unassembled WGS sequence"/>
</dbReference>
<keyword evidence="1" id="KW-0812">Transmembrane</keyword>
<dbReference type="EMBL" id="VTER01000011">
    <property type="protein sequence ID" value="TYS45293.1"/>
    <property type="molecule type" value="Genomic_DNA"/>
</dbReference>
<evidence type="ECO:0000313" key="2">
    <source>
        <dbReference type="EMBL" id="TYS45293.1"/>
    </source>
</evidence>
<evidence type="ECO:0000256" key="1">
    <source>
        <dbReference type="SAM" id="Phobius"/>
    </source>
</evidence>
<keyword evidence="1" id="KW-1133">Transmembrane helix</keyword>
<proteinExistence type="predicted"/>
<evidence type="ECO:0000313" key="4">
    <source>
        <dbReference type="Proteomes" id="UP000322139"/>
    </source>
</evidence>
<dbReference type="Proteomes" id="UP000322139">
    <property type="component" value="Unassembled WGS sequence"/>
</dbReference>
<feature type="transmembrane region" description="Helical" evidence="1">
    <location>
        <begin position="37"/>
        <end position="59"/>
    </location>
</feature>
<organism evidence="3 5">
    <name type="scientific">Bacillus infantis</name>
    <dbReference type="NCBI Taxonomy" id="324767"/>
    <lineage>
        <taxon>Bacteria</taxon>
        <taxon>Bacillati</taxon>
        <taxon>Bacillota</taxon>
        <taxon>Bacilli</taxon>
        <taxon>Bacillales</taxon>
        <taxon>Bacillaceae</taxon>
        <taxon>Bacillus</taxon>
    </lineage>
</organism>
<keyword evidence="1" id="KW-0472">Membrane</keyword>
<dbReference type="GeneID" id="97351133"/>
<dbReference type="AlphaFoldDB" id="A0A5D4S0Y2"/>
<sequence>MNSNQKVIIFTKNIGGAILAAGILTFLAGFFANGSSLLTPIGIGMVIGAVFIFLMGIFFKATEEMLEKTEGCRLTVQHKK</sequence>
<protein>
    <submittedName>
        <fullName evidence="3">Uncharacterized protein</fullName>
    </submittedName>
</protein>
<gene>
    <name evidence="3" type="ORF">FZD47_25935</name>
    <name evidence="2" type="ORF">FZD51_19495</name>
</gene>
<evidence type="ECO:0000313" key="5">
    <source>
        <dbReference type="Proteomes" id="UP000323732"/>
    </source>
</evidence>
<dbReference type="EMBL" id="VTES01000017">
    <property type="protein sequence ID" value="TYS55512.1"/>
    <property type="molecule type" value="Genomic_DNA"/>
</dbReference>
<dbReference type="RefSeq" id="WP_009795282.1">
    <property type="nucleotide sequence ID" value="NZ_CP160000.1"/>
</dbReference>
<comment type="caution">
    <text evidence="3">The sequence shown here is derived from an EMBL/GenBank/DDBJ whole genome shotgun (WGS) entry which is preliminary data.</text>
</comment>
<reference evidence="4 5" key="1">
    <citation type="submission" date="2019-08" db="EMBL/GenBank/DDBJ databases">
        <title>Bacillus genomes from the desert of Cuatro Cienegas, Coahuila.</title>
        <authorList>
            <person name="Olmedo-Alvarez G."/>
        </authorList>
    </citation>
    <scope>NUCLEOTIDE SEQUENCE [LARGE SCALE GENOMIC DNA]</scope>
    <source>
        <strain evidence="3 5">CH37_1T</strain>
        <strain evidence="2 4">CH446_14T</strain>
    </source>
</reference>
<accession>A0A5D4S0Y2</accession>